<dbReference type="Proteomes" id="UP000314294">
    <property type="component" value="Unassembled WGS sequence"/>
</dbReference>
<sequence>MGVGNWGTACGVSRGSSTGERVGTADQIVMKEKPSVAALAVGSRRGAPVGPLSTSLSKMETAVQQAIKTTRSLSSLVRVNRTNSQHMQDRMHNIYGM</sequence>
<feature type="region of interest" description="Disordered" evidence="1">
    <location>
        <begin position="1"/>
        <end position="21"/>
    </location>
</feature>
<evidence type="ECO:0000313" key="3">
    <source>
        <dbReference type="Proteomes" id="UP000314294"/>
    </source>
</evidence>
<name>A0A4Z2EI27_9TELE</name>
<dbReference type="EMBL" id="SRLO01006689">
    <property type="protein sequence ID" value="TNN28607.1"/>
    <property type="molecule type" value="Genomic_DNA"/>
</dbReference>
<evidence type="ECO:0000256" key="1">
    <source>
        <dbReference type="SAM" id="MobiDB-lite"/>
    </source>
</evidence>
<organism evidence="2 3">
    <name type="scientific">Liparis tanakae</name>
    <name type="common">Tanaka's snailfish</name>
    <dbReference type="NCBI Taxonomy" id="230148"/>
    <lineage>
        <taxon>Eukaryota</taxon>
        <taxon>Metazoa</taxon>
        <taxon>Chordata</taxon>
        <taxon>Craniata</taxon>
        <taxon>Vertebrata</taxon>
        <taxon>Euteleostomi</taxon>
        <taxon>Actinopterygii</taxon>
        <taxon>Neopterygii</taxon>
        <taxon>Teleostei</taxon>
        <taxon>Neoteleostei</taxon>
        <taxon>Acanthomorphata</taxon>
        <taxon>Eupercaria</taxon>
        <taxon>Perciformes</taxon>
        <taxon>Cottioidei</taxon>
        <taxon>Cottales</taxon>
        <taxon>Liparidae</taxon>
        <taxon>Liparis</taxon>
    </lineage>
</organism>
<protein>
    <submittedName>
        <fullName evidence="2">Uncharacterized protein</fullName>
    </submittedName>
</protein>
<evidence type="ECO:0000313" key="2">
    <source>
        <dbReference type="EMBL" id="TNN28607.1"/>
    </source>
</evidence>
<dbReference type="AlphaFoldDB" id="A0A4Z2EI27"/>
<proteinExistence type="predicted"/>
<comment type="caution">
    <text evidence="2">The sequence shown here is derived from an EMBL/GenBank/DDBJ whole genome shotgun (WGS) entry which is preliminary data.</text>
</comment>
<gene>
    <name evidence="2" type="ORF">EYF80_061246</name>
</gene>
<keyword evidence="3" id="KW-1185">Reference proteome</keyword>
<reference evidence="2 3" key="1">
    <citation type="submission" date="2019-03" db="EMBL/GenBank/DDBJ databases">
        <title>First draft genome of Liparis tanakae, snailfish: a comprehensive survey of snailfish specific genes.</title>
        <authorList>
            <person name="Kim W."/>
            <person name="Song I."/>
            <person name="Jeong J.-H."/>
            <person name="Kim D."/>
            <person name="Kim S."/>
            <person name="Ryu S."/>
            <person name="Song J.Y."/>
            <person name="Lee S.K."/>
        </authorList>
    </citation>
    <scope>NUCLEOTIDE SEQUENCE [LARGE SCALE GENOMIC DNA]</scope>
    <source>
        <tissue evidence="2">Muscle</tissue>
    </source>
</reference>
<accession>A0A4Z2EI27</accession>